<dbReference type="InterPro" id="IPR036397">
    <property type="entry name" value="RNaseH_sf"/>
</dbReference>
<dbReference type="EMBL" id="UZAU01000399">
    <property type="status" value="NOT_ANNOTATED_CDS"/>
    <property type="molecule type" value="Genomic_DNA"/>
</dbReference>
<dbReference type="SUPFAM" id="SSF53098">
    <property type="entry name" value="Ribonuclease H-like"/>
    <property type="match status" value="1"/>
</dbReference>
<dbReference type="InterPro" id="IPR002156">
    <property type="entry name" value="RNaseH_domain"/>
</dbReference>
<dbReference type="Pfam" id="PF00078">
    <property type="entry name" value="RVT_1"/>
    <property type="match status" value="1"/>
</dbReference>
<dbReference type="Gramene" id="evm.model.04.1687">
    <property type="protein sequence ID" value="cds.evm.model.04.1687"/>
    <property type="gene ID" value="evm.TU.04.1687"/>
</dbReference>
<feature type="domain" description="Reverse transcriptase" evidence="1">
    <location>
        <begin position="483"/>
        <end position="679"/>
    </location>
</feature>
<dbReference type="CDD" id="cd06222">
    <property type="entry name" value="RNase_H_like"/>
    <property type="match status" value="1"/>
</dbReference>
<dbReference type="CDD" id="cd01650">
    <property type="entry name" value="RT_nLTR_like"/>
    <property type="match status" value="1"/>
</dbReference>
<dbReference type="PANTHER" id="PTHR46890:SF48">
    <property type="entry name" value="RNA-DIRECTED DNA POLYMERASE"/>
    <property type="match status" value="1"/>
</dbReference>
<dbReference type="Pfam" id="PF13966">
    <property type="entry name" value="zf-RVT"/>
    <property type="match status" value="1"/>
</dbReference>
<dbReference type="AlphaFoldDB" id="A0A803PE40"/>
<dbReference type="EnsemblPlants" id="evm.model.04.1687">
    <property type="protein sequence ID" value="cds.evm.model.04.1687"/>
    <property type="gene ID" value="evm.TU.04.1687"/>
</dbReference>
<dbReference type="InterPro" id="IPR012337">
    <property type="entry name" value="RNaseH-like_sf"/>
</dbReference>
<evidence type="ECO:0008006" key="6">
    <source>
        <dbReference type="Google" id="ProtNLM"/>
    </source>
</evidence>
<dbReference type="InterPro" id="IPR043502">
    <property type="entry name" value="DNA/RNA_pol_sf"/>
</dbReference>
<evidence type="ECO:0000313" key="5">
    <source>
        <dbReference type="Proteomes" id="UP000596661"/>
    </source>
</evidence>
<dbReference type="GO" id="GO:0003676">
    <property type="term" value="F:nucleic acid binding"/>
    <property type="evidence" value="ECO:0007669"/>
    <property type="project" value="InterPro"/>
</dbReference>
<sequence length="1153" mass="129658">MNPLTDKMKGKMILTDEDDSILILDEDQDNLTTEPDLLYGPELKGAALPNNGYDKNKQHYTFGSTKVMFAPALLHSHYSLSTGLQTTHMASSISALQSPKPAVEIQEVDDLSEVYMRDIGINHHTFATYPPIPSTVNTMSRGPGTQHTPLRQIISTDAVISTTMQQTIDKENFSPNRQPKRQTKSTLVRKFLKRCRGIQHTESNPTLSTGQESNQNISNSVIDQSGLTTVQSQLRFSKSTNNLIMSRGRHGLDLKRCGLKKMKQQKSLRRTGTHIVQQRKITKMQKDIAALNNSVTRTQQTMADLKKSESILDDLLSQEELYWQQRSRVDWMQIGDQNTKFFHAHATSRKRNNTIKSRTNSAGITHSSKKEMTTIITSYFQELFTASTIDTSSLQHTIGTIPTTATAAMNSQLTKPFTPEEISQSLKTMNPDKSPGSDGMSAMFYQQYWEIVGPSVTDVILGVLNHGRDMDLINTSIITLIPKITSPAGMGDYRPISLCNVIYKLISKVLVLRFKDVLPFVISETQSSFLSNRLITDNILIAFEYIEAVMVKMGFDTHWIALIMKCLSSTSFSFSLNGEIIGNVTPSRGLRQGDPLSPYLFFICPEGLSRLLNHEESLGNLQGFRLTRQAPPVTHLLFVDDSLLFCHASNSSALAIQRVLHIYNRASSQLLNTSKSVMSFSPSTPTITQQFFHASLNMPISKCHERYLGLPAYSGRDKSELFSSIKERIWKLLNTWKEKLFSIGGIEVLLKALLAKQAWRIFEMPNSLLSRLLKLRYFSNTTFLESNIGHSPSLTWQGICWGRDCCSKDFDTKWGMESASTSHKDLWKLFWNLKLPSKIKIFAWRVIQNFLPVAAALYKKKVLTSAACSLCSQARESIGHALFQCKHAKAVWRHFNYPIDFNKAQNMVGGDYIFHLATLLSQQELELVFVIMWVIWTDRNKINHGESRRDGMALANYATNYMENYHKANNRPTAVTEPVTPAQISTLPTEGIPWKPPDMYGLKLNVDAAVNPTSKVLGVGAIVRNYKGEVMAAMSKLVQGCFRSDEMEAKALFHALNWISQLPLSVTLVETDALRVSNFLNHETWDLSCFSDIIFDVRCLLSSFSRIVISHVKRSANQAAHGLAKHALGLDVDTCWMGEIPYPIFSVVKDCGF</sequence>
<dbReference type="InterPro" id="IPR000477">
    <property type="entry name" value="RT_dom"/>
</dbReference>
<dbReference type="Gene3D" id="3.30.420.10">
    <property type="entry name" value="Ribonuclease H-like superfamily/Ribonuclease H"/>
    <property type="match status" value="1"/>
</dbReference>
<reference evidence="4" key="1">
    <citation type="submission" date="2018-11" db="EMBL/GenBank/DDBJ databases">
        <authorList>
            <person name="Grassa J C."/>
        </authorList>
    </citation>
    <scope>NUCLEOTIDE SEQUENCE [LARGE SCALE GENOMIC DNA]</scope>
</reference>
<dbReference type="InterPro" id="IPR052343">
    <property type="entry name" value="Retrotransposon-Effector_Assoc"/>
</dbReference>
<evidence type="ECO:0000259" key="1">
    <source>
        <dbReference type="Pfam" id="PF00078"/>
    </source>
</evidence>
<dbReference type="InterPro" id="IPR044730">
    <property type="entry name" value="RNase_H-like_dom_plant"/>
</dbReference>
<dbReference type="Proteomes" id="UP000596661">
    <property type="component" value="Chromosome 4"/>
</dbReference>
<accession>A0A803PE40</accession>
<evidence type="ECO:0000313" key="4">
    <source>
        <dbReference type="EnsemblPlants" id="cds.evm.model.04.1687"/>
    </source>
</evidence>
<evidence type="ECO:0000259" key="2">
    <source>
        <dbReference type="Pfam" id="PF13456"/>
    </source>
</evidence>
<dbReference type="GO" id="GO:0004523">
    <property type="term" value="F:RNA-DNA hybrid ribonuclease activity"/>
    <property type="evidence" value="ECO:0007669"/>
    <property type="project" value="InterPro"/>
</dbReference>
<dbReference type="SUPFAM" id="SSF56672">
    <property type="entry name" value="DNA/RNA polymerases"/>
    <property type="match status" value="1"/>
</dbReference>
<organism evidence="4 5">
    <name type="scientific">Cannabis sativa</name>
    <name type="common">Hemp</name>
    <name type="synonym">Marijuana</name>
    <dbReference type="NCBI Taxonomy" id="3483"/>
    <lineage>
        <taxon>Eukaryota</taxon>
        <taxon>Viridiplantae</taxon>
        <taxon>Streptophyta</taxon>
        <taxon>Embryophyta</taxon>
        <taxon>Tracheophyta</taxon>
        <taxon>Spermatophyta</taxon>
        <taxon>Magnoliopsida</taxon>
        <taxon>eudicotyledons</taxon>
        <taxon>Gunneridae</taxon>
        <taxon>Pentapetalae</taxon>
        <taxon>rosids</taxon>
        <taxon>fabids</taxon>
        <taxon>Rosales</taxon>
        <taxon>Cannabaceae</taxon>
        <taxon>Cannabis</taxon>
    </lineage>
</organism>
<keyword evidence="5" id="KW-1185">Reference proteome</keyword>
<dbReference type="InterPro" id="IPR026960">
    <property type="entry name" value="RVT-Znf"/>
</dbReference>
<proteinExistence type="predicted"/>
<reference evidence="4" key="2">
    <citation type="submission" date="2021-03" db="UniProtKB">
        <authorList>
            <consortium name="EnsemblPlants"/>
        </authorList>
    </citation>
    <scope>IDENTIFICATION</scope>
</reference>
<feature type="domain" description="RNase H type-1" evidence="2">
    <location>
        <begin position="1005"/>
        <end position="1127"/>
    </location>
</feature>
<feature type="domain" description="Reverse transcriptase zinc-binding" evidence="3">
    <location>
        <begin position="816"/>
        <end position="892"/>
    </location>
</feature>
<dbReference type="PANTHER" id="PTHR46890">
    <property type="entry name" value="NON-LTR RETROLELEMENT REVERSE TRANSCRIPTASE-LIKE PROTEIN-RELATED"/>
    <property type="match status" value="1"/>
</dbReference>
<evidence type="ECO:0000259" key="3">
    <source>
        <dbReference type="Pfam" id="PF13966"/>
    </source>
</evidence>
<dbReference type="Pfam" id="PF13456">
    <property type="entry name" value="RVT_3"/>
    <property type="match status" value="1"/>
</dbReference>
<protein>
    <recommendedName>
        <fullName evidence="6">Reverse transcriptase domain-containing protein</fullName>
    </recommendedName>
</protein>
<name>A0A803PE40_CANSA</name>